<dbReference type="PANTHER" id="PTHR24251:SF37">
    <property type="entry name" value="CUB DOMAIN-CONTAINING PROTEIN"/>
    <property type="match status" value="1"/>
</dbReference>
<dbReference type="CDD" id="cd00041">
    <property type="entry name" value="CUB"/>
    <property type="match status" value="1"/>
</dbReference>
<evidence type="ECO:0000256" key="4">
    <source>
        <dbReference type="PROSITE-ProRule" id="PRU00059"/>
    </source>
</evidence>
<dbReference type="OrthoDB" id="9105033at2759"/>
<feature type="domain" description="CUB" evidence="5">
    <location>
        <begin position="31"/>
        <end position="147"/>
    </location>
</feature>
<keyword evidence="1" id="KW-0677">Repeat</keyword>
<proteinExistence type="predicted"/>
<name>A0A2G9RZF1_AQUCT</name>
<dbReference type="SUPFAM" id="SSF49854">
    <property type="entry name" value="Spermadhesin, CUB domain"/>
    <property type="match status" value="1"/>
</dbReference>
<evidence type="ECO:0000313" key="7">
    <source>
        <dbReference type="Proteomes" id="UP000228934"/>
    </source>
</evidence>
<dbReference type="AlphaFoldDB" id="A0A2G9RZF1"/>
<sequence length="156" mass="17669">MSHIRSISYQLTLGFGFQTRVPTDGLGIIKCGGRLKPDTKARDLFSHAQFGDNNYPVQADCEWLLVSERGLRVELSFPTFEVEEEADCGYDYMELFDGHDTSAMRLGRYCGSGPPEEIISTGDAILIHFHTDDTISKKGFHIRYKSVKYQDILHTK</sequence>
<dbReference type="PANTHER" id="PTHR24251">
    <property type="entry name" value="OVOCHYMASE-RELATED"/>
    <property type="match status" value="1"/>
</dbReference>
<dbReference type="Gene3D" id="2.60.120.290">
    <property type="entry name" value="Spermadhesin, CUB domain"/>
    <property type="match status" value="1"/>
</dbReference>
<evidence type="ECO:0000256" key="2">
    <source>
        <dbReference type="ARBA" id="ARBA00023145"/>
    </source>
</evidence>
<dbReference type="PROSITE" id="PS01180">
    <property type="entry name" value="CUB"/>
    <property type="match status" value="1"/>
</dbReference>
<dbReference type="Proteomes" id="UP000228934">
    <property type="component" value="Unassembled WGS sequence"/>
</dbReference>
<organism evidence="6 7">
    <name type="scientific">Aquarana catesbeiana</name>
    <name type="common">American bullfrog</name>
    <name type="synonym">Rana catesbeiana</name>
    <dbReference type="NCBI Taxonomy" id="8400"/>
    <lineage>
        <taxon>Eukaryota</taxon>
        <taxon>Metazoa</taxon>
        <taxon>Chordata</taxon>
        <taxon>Craniata</taxon>
        <taxon>Vertebrata</taxon>
        <taxon>Euteleostomi</taxon>
        <taxon>Amphibia</taxon>
        <taxon>Batrachia</taxon>
        <taxon>Anura</taxon>
        <taxon>Neobatrachia</taxon>
        <taxon>Ranoidea</taxon>
        <taxon>Ranidae</taxon>
        <taxon>Aquarana</taxon>
    </lineage>
</organism>
<gene>
    <name evidence="6" type="ORF">AB205_0007200</name>
</gene>
<keyword evidence="3" id="KW-1015">Disulfide bond</keyword>
<accession>A0A2G9RZF1</accession>
<dbReference type="InterPro" id="IPR035914">
    <property type="entry name" value="Sperma_CUB_dom_sf"/>
</dbReference>
<protein>
    <recommendedName>
        <fullName evidence="5">CUB domain-containing protein</fullName>
    </recommendedName>
</protein>
<evidence type="ECO:0000256" key="1">
    <source>
        <dbReference type="ARBA" id="ARBA00022737"/>
    </source>
</evidence>
<dbReference type="EMBL" id="KV928989">
    <property type="protein sequence ID" value="PIO33298.1"/>
    <property type="molecule type" value="Genomic_DNA"/>
</dbReference>
<dbReference type="Pfam" id="PF00431">
    <property type="entry name" value="CUB"/>
    <property type="match status" value="1"/>
</dbReference>
<keyword evidence="7" id="KW-1185">Reference proteome</keyword>
<reference evidence="7" key="1">
    <citation type="journal article" date="2017" name="Nat. Commun.">
        <title>The North American bullfrog draft genome provides insight into hormonal regulation of long noncoding RNA.</title>
        <authorList>
            <person name="Hammond S.A."/>
            <person name="Warren R.L."/>
            <person name="Vandervalk B.P."/>
            <person name="Kucuk E."/>
            <person name="Khan H."/>
            <person name="Gibb E.A."/>
            <person name="Pandoh P."/>
            <person name="Kirk H."/>
            <person name="Zhao Y."/>
            <person name="Jones M."/>
            <person name="Mungall A.J."/>
            <person name="Coope R."/>
            <person name="Pleasance S."/>
            <person name="Moore R.A."/>
            <person name="Holt R.A."/>
            <person name="Round J.M."/>
            <person name="Ohora S."/>
            <person name="Walle B.V."/>
            <person name="Veldhoen N."/>
            <person name="Helbing C.C."/>
            <person name="Birol I."/>
        </authorList>
    </citation>
    <scope>NUCLEOTIDE SEQUENCE [LARGE SCALE GENOMIC DNA]</scope>
</reference>
<keyword evidence="2" id="KW-0865">Zymogen</keyword>
<evidence type="ECO:0000313" key="6">
    <source>
        <dbReference type="EMBL" id="PIO33298.1"/>
    </source>
</evidence>
<comment type="caution">
    <text evidence="4">Lacks conserved residue(s) required for the propagation of feature annotation.</text>
</comment>
<dbReference type="InterPro" id="IPR000859">
    <property type="entry name" value="CUB_dom"/>
</dbReference>
<dbReference type="FunFam" id="2.60.120.290:FF:000005">
    <property type="entry name" value="Procollagen C-endopeptidase enhancer 1"/>
    <property type="match status" value="1"/>
</dbReference>
<evidence type="ECO:0000259" key="5">
    <source>
        <dbReference type="PROSITE" id="PS01180"/>
    </source>
</evidence>
<dbReference type="SMART" id="SM00042">
    <property type="entry name" value="CUB"/>
    <property type="match status" value="1"/>
</dbReference>
<evidence type="ECO:0000256" key="3">
    <source>
        <dbReference type="ARBA" id="ARBA00023157"/>
    </source>
</evidence>